<feature type="transmembrane region" description="Helical" evidence="7">
    <location>
        <begin position="21"/>
        <end position="44"/>
    </location>
</feature>
<protein>
    <submittedName>
        <fullName evidence="10">Cation transporter</fullName>
    </submittedName>
</protein>
<dbReference type="InterPro" id="IPR027470">
    <property type="entry name" value="Cation_efflux_CTD"/>
</dbReference>
<feature type="transmembrane region" description="Helical" evidence="7">
    <location>
        <begin position="193"/>
        <end position="210"/>
    </location>
</feature>
<comment type="similarity">
    <text evidence="2">Belongs to the cation diffusion facilitator (CDF) transporter (TC 2.A.4) family.</text>
</comment>
<keyword evidence="3" id="KW-0813">Transport</keyword>
<gene>
    <name evidence="10" type="ORF">EVJ46_01795</name>
</gene>
<evidence type="ECO:0000256" key="3">
    <source>
        <dbReference type="ARBA" id="ARBA00022448"/>
    </source>
</evidence>
<dbReference type="AlphaFoldDB" id="A0A519BIB4"/>
<comment type="caution">
    <text evidence="10">The sequence shown here is derived from an EMBL/GenBank/DDBJ whole genome shotgun (WGS) entry which is preliminary data.</text>
</comment>
<evidence type="ECO:0000256" key="2">
    <source>
        <dbReference type="ARBA" id="ARBA00008114"/>
    </source>
</evidence>
<dbReference type="Pfam" id="PF01545">
    <property type="entry name" value="Cation_efflux"/>
    <property type="match status" value="1"/>
</dbReference>
<evidence type="ECO:0000256" key="4">
    <source>
        <dbReference type="ARBA" id="ARBA00022692"/>
    </source>
</evidence>
<keyword evidence="4 7" id="KW-0812">Transmembrane</keyword>
<feature type="transmembrane region" description="Helical" evidence="7">
    <location>
        <begin position="50"/>
        <end position="72"/>
    </location>
</feature>
<feature type="transmembrane region" description="Helical" evidence="7">
    <location>
        <begin position="130"/>
        <end position="148"/>
    </location>
</feature>
<keyword evidence="6 7" id="KW-0472">Membrane</keyword>
<feature type="domain" description="Cation efflux protein transmembrane" evidence="8">
    <location>
        <begin position="26"/>
        <end position="218"/>
    </location>
</feature>
<feature type="transmembrane region" description="Helical" evidence="7">
    <location>
        <begin position="93"/>
        <end position="118"/>
    </location>
</feature>
<evidence type="ECO:0000256" key="7">
    <source>
        <dbReference type="SAM" id="Phobius"/>
    </source>
</evidence>
<dbReference type="Pfam" id="PF16916">
    <property type="entry name" value="ZT_dimer"/>
    <property type="match status" value="1"/>
</dbReference>
<evidence type="ECO:0000256" key="6">
    <source>
        <dbReference type="ARBA" id="ARBA00023136"/>
    </source>
</evidence>
<reference evidence="10 11" key="1">
    <citation type="journal article" date="2019" name="ISME J.">
        <title>Insights into ecological role of a new deltaproteobacterial order Candidatus Acidulodesulfobacterales by metagenomics and metatranscriptomics.</title>
        <authorList>
            <person name="Tan S."/>
            <person name="Liu J."/>
            <person name="Fang Y."/>
            <person name="Hedlund B.P."/>
            <person name="Lian Z.H."/>
            <person name="Huang L.Y."/>
            <person name="Li J.T."/>
            <person name="Huang L.N."/>
            <person name="Li W.J."/>
            <person name="Jiang H.C."/>
            <person name="Dong H.L."/>
            <person name="Shu W.S."/>
        </authorList>
    </citation>
    <scope>NUCLEOTIDE SEQUENCE [LARGE SCALE GENOMIC DNA]</scope>
    <source>
        <strain evidence="10">AP2</strain>
    </source>
</reference>
<dbReference type="PANTHER" id="PTHR43840">
    <property type="entry name" value="MITOCHONDRIAL METAL TRANSPORTER 1-RELATED"/>
    <property type="match status" value="1"/>
</dbReference>
<dbReference type="SUPFAM" id="SSF160240">
    <property type="entry name" value="Cation efflux protein cytoplasmic domain-like"/>
    <property type="match status" value="1"/>
</dbReference>
<feature type="domain" description="Cation efflux protein cytoplasmic" evidence="9">
    <location>
        <begin position="222"/>
        <end position="300"/>
    </location>
</feature>
<dbReference type="NCBIfam" id="TIGR01297">
    <property type="entry name" value="CDF"/>
    <property type="match status" value="1"/>
</dbReference>
<proteinExistence type="inferred from homology"/>
<dbReference type="InterPro" id="IPR058533">
    <property type="entry name" value="Cation_efflux_TM"/>
</dbReference>
<keyword evidence="5 7" id="KW-1133">Transmembrane helix</keyword>
<dbReference type="EMBL" id="SGBC01000001">
    <property type="protein sequence ID" value="RZD16994.1"/>
    <property type="molecule type" value="Genomic_DNA"/>
</dbReference>
<evidence type="ECO:0000313" key="11">
    <source>
        <dbReference type="Proteomes" id="UP000316562"/>
    </source>
</evidence>
<sequence length="312" mass="34655">MFGLNNILKAFLNREQVFIKLRLISYIGIAVNVVLTVLKFIVGITGQSEALVADGFNSLADIFAGFVVYISFKISKKPQDKEHPYGHAKAEMIATFIVALILFGFGFFVVAISALKLYYGISEKPAIDTLFVALATIIIKEILYLWTLKWGHLLKSTGLIATAYDHKSDVMASAAVVIGIVAARLGYTFMDPLAGLIVSIFIFRLAIKLIKESVGNLMDESPPASVVARIRKVIKNIKGIEDITDLRVRKSGPYIYVDVNIEVDSSLTVKMAHDIAETAKDELIMSNPYINDVMVHINPYDKNKYSRKFLKI</sequence>
<organism evidence="10 11">
    <name type="scientific">Acididesulfobacter guangdongensis</name>
    <dbReference type="NCBI Taxonomy" id="2597225"/>
    <lineage>
        <taxon>Bacteria</taxon>
        <taxon>Deltaproteobacteria</taxon>
        <taxon>Candidatus Acidulodesulfobacterales</taxon>
        <taxon>Candidatus Acididesulfobacter</taxon>
    </lineage>
</organism>
<dbReference type="GO" id="GO:0008324">
    <property type="term" value="F:monoatomic cation transmembrane transporter activity"/>
    <property type="evidence" value="ECO:0007669"/>
    <property type="project" value="InterPro"/>
</dbReference>
<dbReference type="InterPro" id="IPR050291">
    <property type="entry name" value="CDF_Transporter"/>
</dbReference>
<dbReference type="InterPro" id="IPR002524">
    <property type="entry name" value="Cation_efflux"/>
</dbReference>
<dbReference type="InterPro" id="IPR027469">
    <property type="entry name" value="Cation_efflux_TMD_sf"/>
</dbReference>
<dbReference type="GO" id="GO:0016020">
    <property type="term" value="C:membrane"/>
    <property type="evidence" value="ECO:0007669"/>
    <property type="project" value="UniProtKB-SubCell"/>
</dbReference>
<evidence type="ECO:0000256" key="5">
    <source>
        <dbReference type="ARBA" id="ARBA00022989"/>
    </source>
</evidence>
<dbReference type="Gene3D" id="3.30.70.1350">
    <property type="entry name" value="Cation efflux protein, cytoplasmic domain"/>
    <property type="match status" value="1"/>
</dbReference>
<accession>A0A519BIB4</accession>
<dbReference type="Proteomes" id="UP000316562">
    <property type="component" value="Unassembled WGS sequence"/>
</dbReference>
<dbReference type="Gene3D" id="1.20.1510.10">
    <property type="entry name" value="Cation efflux protein transmembrane domain"/>
    <property type="match status" value="1"/>
</dbReference>
<comment type="subcellular location">
    <subcellularLocation>
        <location evidence="1">Membrane</location>
        <topology evidence="1">Multi-pass membrane protein</topology>
    </subcellularLocation>
</comment>
<evidence type="ECO:0000313" key="10">
    <source>
        <dbReference type="EMBL" id="RZD16994.1"/>
    </source>
</evidence>
<dbReference type="SUPFAM" id="SSF161111">
    <property type="entry name" value="Cation efflux protein transmembrane domain-like"/>
    <property type="match status" value="1"/>
</dbReference>
<evidence type="ECO:0000259" key="8">
    <source>
        <dbReference type="Pfam" id="PF01545"/>
    </source>
</evidence>
<evidence type="ECO:0000256" key="1">
    <source>
        <dbReference type="ARBA" id="ARBA00004141"/>
    </source>
</evidence>
<name>A0A519BIB4_ACIG2</name>
<dbReference type="FunFam" id="1.20.1510.10:FF:000006">
    <property type="entry name" value="Divalent cation efflux transporter"/>
    <property type="match status" value="1"/>
</dbReference>
<dbReference type="InterPro" id="IPR036837">
    <property type="entry name" value="Cation_efflux_CTD_sf"/>
</dbReference>
<dbReference type="PANTHER" id="PTHR43840:SF15">
    <property type="entry name" value="MITOCHONDRIAL METAL TRANSPORTER 1-RELATED"/>
    <property type="match status" value="1"/>
</dbReference>
<evidence type="ECO:0000259" key="9">
    <source>
        <dbReference type="Pfam" id="PF16916"/>
    </source>
</evidence>